<dbReference type="PROSITE" id="PS50041">
    <property type="entry name" value="C_TYPE_LECTIN_2"/>
    <property type="match status" value="1"/>
</dbReference>
<gene>
    <name evidence="6" type="ORF">PoB_001171200</name>
</gene>
<dbReference type="CDD" id="cd00037">
    <property type="entry name" value="CLECT"/>
    <property type="match status" value="1"/>
</dbReference>
<dbReference type="SUPFAM" id="SSF56436">
    <property type="entry name" value="C-type lectin-like"/>
    <property type="match status" value="1"/>
</dbReference>
<dbReference type="InterPro" id="IPR001304">
    <property type="entry name" value="C-type_lectin-like"/>
</dbReference>
<evidence type="ECO:0000256" key="4">
    <source>
        <dbReference type="ARBA" id="ARBA00022734"/>
    </source>
</evidence>
<dbReference type="InterPro" id="IPR016186">
    <property type="entry name" value="C-type_lectin-like/link_sf"/>
</dbReference>
<evidence type="ECO:0000256" key="1">
    <source>
        <dbReference type="ARBA" id="ARBA00004613"/>
    </source>
</evidence>
<dbReference type="InterPro" id="IPR016187">
    <property type="entry name" value="CTDL_fold"/>
</dbReference>
<evidence type="ECO:0000256" key="2">
    <source>
        <dbReference type="ARBA" id="ARBA00022525"/>
    </source>
</evidence>
<dbReference type="GO" id="GO:0030246">
    <property type="term" value="F:carbohydrate binding"/>
    <property type="evidence" value="ECO:0007669"/>
    <property type="project" value="UniProtKB-KW"/>
</dbReference>
<dbReference type="SMART" id="SM00034">
    <property type="entry name" value="CLECT"/>
    <property type="match status" value="1"/>
</dbReference>
<comment type="caution">
    <text evidence="6">The sequence shown here is derived from an EMBL/GenBank/DDBJ whole genome shotgun (WGS) entry which is preliminary data.</text>
</comment>
<dbReference type="GO" id="GO:0008083">
    <property type="term" value="F:growth factor activity"/>
    <property type="evidence" value="ECO:0007669"/>
    <property type="project" value="TreeGrafter"/>
</dbReference>
<feature type="domain" description="C-type lectin" evidence="5">
    <location>
        <begin position="61"/>
        <end position="178"/>
    </location>
</feature>
<evidence type="ECO:0000313" key="6">
    <source>
        <dbReference type="EMBL" id="GFN85206.1"/>
    </source>
</evidence>
<accession>A0AAV3YSS9</accession>
<organism evidence="6 7">
    <name type="scientific">Plakobranchus ocellatus</name>
    <dbReference type="NCBI Taxonomy" id="259542"/>
    <lineage>
        <taxon>Eukaryota</taxon>
        <taxon>Metazoa</taxon>
        <taxon>Spiralia</taxon>
        <taxon>Lophotrochozoa</taxon>
        <taxon>Mollusca</taxon>
        <taxon>Gastropoda</taxon>
        <taxon>Heterobranchia</taxon>
        <taxon>Euthyneura</taxon>
        <taxon>Panpulmonata</taxon>
        <taxon>Sacoglossa</taxon>
        <taxon>Placobranchoidea</taxon>
        <taxon>Plakobranchidae</taxon>
        <taxon>Plakobranchus</taxon>
    </lineage>
</organism>
<dbReference type="Gene3D" id="3.10.100.10">
    <property type="entry name" value="Mannose-Binding Protein A, subunit A"/>
    <property type="match status" value="1"/>
</dbReference>
<dbReference type="GO" id="GO:0005615">
    <property type="term" value="C:extracellular space"/>
    <property type="evidence" value="ECO:0007669"/>
    <property type="project" value="TreeGrafter"/>
</dbReference>
<sequence length="181" mass="21067">MCFSLMNEVKSNVSFEQNGMVSDICITITTLGESVIVAYSLHTVTEAPQEARSDYNHSRVYRNKQYYVSKRHEPFNLAKMKGRCKELGEYLVQVDDKDEHFRVADIVRSAGGFRPFDTGMTDKGSGGHFYNYNDKTPAKYLRWRWFQPDNWYGENCVTIWRTGLNDRGCGKRCRYICEVPR</sequence>
<keyword evidence="7" id="KW-1185">Reference proteome</keyword>
<dbReference type="EMBL" id="BLXT01001388">
    <property type="protein sequence ID" value="GFN85206.1"/>
    <property type="molecule type" value="Genomic_DNA"/>
</dbReference>
<protein>
    <submittedName>
        <fullName evidence="6">Collectin-12</fullName>
    </submittedName>
</protein>
<comment type="subcellular location">
    <subcellularLocation>
        <location evidence="1">Secreted</location>
    </subcellularLocation>
</comment>
<dbReference type="PANTHER" id="PTHR22799:SF1">
    <property type="entry name" value="C-TYPE LECTIN DOMAIN FAMILY 11 MEMBER A"/>
    <property type="match status" value="1"/>
</dbReference>
<keyword evidence="3" id="KW-0732">Signal</keyword>
<dbReference type="PANTHER" id="PTHR22799">
    <property type="entry name" value="TETRANECTIN-RELATED"/>
    <property type="match status" value="1"/>
</dbReference>
<evidence type="ECO:0000313" key="7">
    <source>
        <dbReference type="Proteomes" id="UP000735302"/>
    </source>
</evidence>
<dbReference type="AlphaFoldDB" id="A0AAV3YSS9"/>
<dbReference type="InterPro" id="IPR051663">
    <property type="entry name" value="CLec_Tetranectin-domain"/>
</dbReference>
<reference evidence="6 7" key="1">
    <citation type="journal article" date="2021" name="Elife">
        <title>Chloroplast acquisition without the gene transfer in kleptoplastic sea slugs, Plakobranchus ocellatus.</title>
        <authorList>
            <person name="Maeda T."/>
            <person name="Takahashi S."/>
            <person name="Yoshida T."/>
            <person name="Shimamura S."/>
            <person name="Takaki Y."/>
            <person name="Nagai Y."/>
            <person name="Toyoda A."/>
            <person name="Suzuki Y."/>
            <person name="Arimoto A."/>
            <person name="Ishii H."/>
            <person name="Satoh N."/>
            <person name="Nishiyama T."/>
            <person name="Hasebe M."/>
            <person name="Maruyama T."/>
            <person name="Minagawa J."/>
            <person name="Obokata J."/>
            <person name="Shigenobu S."/>
        </authorList>
    </citation>
    <scope>NUCLEOTIDE SEQUENCE [LARGE SCALE GENOMIC DNA]</scope>
</reference>
<keyword evidence="2" id="KW-0964">Secreted</keyword>
<keyword evidence="4" id="KW-0430">Lectin</keyword>
<dbReference type="Proteomes" id="UP000735302">
    <property type="component" value="Unassembled WGS sequence"/>
</dbReference>
<evidence type="ECO:0000259" key="5">
    <source>
        <dbReference type="PROSITE" id="PS50041"/>
    </source>
</evidence>
<evidence type="ECO:0000256" key="3">
    <source>
        <dbReference type="ARBA" id="ARBA00022729"/>
    </source>
</evidence>
<name>A0AAV3YSS9_9GAST</name>
<proteinExistence type="predicted"/>